<evidence type="ECO:0000256" key="2">
    <source>
        <dbReference type="ARBA" id="ARBA00013064"/>
    </source>
</evidence>
<dbReference type="SUPFAM" id="SSF89550">
    <property type="entry name" value="PHP domain-like"/>
    <property type="match status" value="1"/>
</dbReference>
<dbReference type="InterPro" id="IPR016195">
    <property type="entry name" value="Pol/histidinol_Pase-like"/>
</dbReference>
<name>A0A2Z4LVG8_9FLAO</name>
<evidence type="ECO:0000313" key="6">
    <source>
        <dbReference type="Proteomes" id="UP000248536"/>
    </source>
</evidence>
<evidence type="ECO:0000256" key="3">
    <source>
        <dbReference type="ARBA" id="ARBA00022801"/>
    </source>
</evidence>
<evidence type="ECO:0000256" key="1">
    <source>
        <dbReference type="ARBA" id="ARBA00005750"/>
    </source>
</evidence>
<gene>
    <name evidence="5" type="ORF">HME9304_02846</name>
</gene>
<dbReference type="RefSeq" id="WP_112379170.1">
    <property type="nucleotide sequence ID" value="NZ_CP030104.1"/>
</dbReference>
<dbReference type="Gene3D" id="3.20.20.140">
    <property type="entry name" value="Metal-dependent hydrolases"/>
    <property type="match status" value="1"/>
</dbReference>
<dbReference type="PANTHER" id="PTHR39181">
    <property type="entry name" value="TYROSINE-PROTEIN PHOSPHATASE YWQE"/>
    <property type="match status" value="1"/>
</dbReference>
<dbReference type="Pfam" id="PF19567">
    <property type="entry name" value="CpsB_CapC"/>
    <property type="match status" value="1"/>
</dbReference>
<keyword evidence="6" id="KW-1185">Reference proteome</keyword>
<dbReference type="Proteomes" id="UP000248536">
    <property type="component" value="Chromosome"/>
</dbReference>
<evidence type="ECO:0000256" key="4">
    <source>
        <dbReference type="ARBA" id="ARBA00051722"/>
    </source>
</evidence>
<keyword evidence="3 5" id="KW-0378">Hydrolase</keyword>
<organism evidence="5 6">
    <name type="scientific">Flagellimonas maritima</name>
    <dbReference type="NCBI Taxonomy" id="1383885"/>
    <lineage>
        <taxon>Bacteria</taxon>
        <taxon>Pseudomonadati</taxon>
        <taxon>Bacteroidota</taxon>
        <taxon>Flavobacteriia</taxon>
        <taxon>Flavobacteriales</taxon>
        <taxon>Flavobacteriaceae</taxon>
        <taxon>Flagellimonas</taxon>
    </lineage>
</organism>
<dbReference type="GO" id="GO:0030145">
    <property type="term" value="F:manganese ion binding"/>
    <property type="evidence" value="ECO:0007669"/>
    <property type="project" value="InterPro"/>
</dbReference>
<protein>
    <recommendedName>
        <fullName evidence="2">protein-tyrosine-phosphatase</fullName>
        <ecNumber evidence="2">3.1.3.48</ecNumber>
    </recommendedName>
</protein>
<dbReference type="AlphaFoldDB" id="A0A2Z4LVG8"/>
<comment type="catalytic activity">
    <reaction evidence="4">
        <text>O-phospho-L-tyrosyl-[protein] + H2O = L-tyrosyl-[protein] + phosphate</text>
        <dbReference type="Rhea" id="RHEA:10684"/>
        <dbReference type="Rhea" id="RHEA-COMP:10136"/>
        <dbReference type="Rhea" id="RHEA-COMP:20101"/>
        <dbReference type="ChEBI" id="CHEBI:15377"/>
        <dbReference type="ChEBI" id="CHEBI:43474"/>
        <dbReference type="ChEBI" id="CHEBI:46858"/>
        <dbReference type="ChEBI" id="CHEBI:61978"/>
        <dbReference type="EC" id="3.1.3.48"/>
    </reaction>
</comment>
<dbReference type="KEGG" id="spon:HME9304_02846"/>
<dbReference type="GO" id="GO:0004725">
    <property type="term" value="F:protein tyrosine phosphatase activity"/>
    <property type="evidence" value="ECO:0007669"/>
    <property type="project" value="UniProtKB-EC"/>
</dbReference>
<dbReference type="EC" id="3.1.3.48" evidence="2"/>
<accession>A0A2Z4LVG8</accession>
<proteinExistence type="inferred from homology"/>
<dbReference type="InterPro" id="IPR016667">
    <property type="entry name" value="Caps_polysacc_synth_CpsB/CapC"/>
</dbReference>
<sequence>MFSFFHKKIFLVDHIHGLVDMHNHILPGIDDGAKNVEDSIKLIKGFSGFGVTNFICTPHIMHHYYPNTPVSIEKSYTLLKKELLHQNLDEISIDTAAEHMIDDNFEKILEEGNTMRLKKDFLLVEMSYLQPPINFETSIEKTKSKGIHPVLAHPERYAYLHKKMDRYYDYKKNANIFFQLNMLSLSNYYGKQIKKTALKLLDEGLYDFISSDVHNLKHLEYIKSINLDKKRLDTILHLINNTIITFA</sequence>
<dbReference type="OrthoDB" id="9788539at2"/>
<dbReference type="PANTHER" id="PTHR39181:SF1">
    <property type="entry name" value="TYROSINE-PROTEIN PHOSPHATASE YWQE"/>
    <property type="match status" value="1"/>
</dbReference>
<dbReference type="EMBL" id="CP030104">
    <property type="protein sequence ID" value="AWX45816.1"/>
    <property type="molecule type" value="Genomic_DNA"/>
</dbReference>
<reference evidence="5 6" key="1">
    <citation type="submission" date="2018-06" db="EMBL/GenBank/DDBJ databases">
        <title>Spongiibacterium sp. HME9304 Genome sequencing and assembly.</title>
        <authorList>
            <person name="Kang H."/>
            <person name="Kim H."/>
            <person name="Joh K."/>
        </authorList>
    </citation>
    <scope>NUCLEOTIDE SEQUENCE [LARGE SCALE GENOMIC DNA]</scope>
    <source>
        <strain evidence="5 6">HME9304</strain>
    </source>
</reference>
<evidence type="ECO:0000313" key="5">
    <source>
        <dbReference type="EMBL" id="AWX45816.1"/>
    </source>
</evidence>
<comment type="similarity">
    <text evidence="1">Belongs to the metallo-dependent hydrolases superfamily. CpsB/CapC family.</text>
</comment>
<dbReference type="PIRSF" id="PIRSF016557">
    <property type="entry name" value="Caps_synth_CpsB"/>
    <property type="match status" value="1"/>
</dbReference>